<name>A0A1G6IEQ0_9BACT</name>
<dbReference type="Pfam" id="PF01476">
    <property type="entry name" value="LysM"/>
    <property type="match status" value="1"/>
</dbReference>
<sequence>MKKILLFLVLIMIIFIFSGCSMFSQQEEPKLPDQDIQELQESINQLNEKLTKMEKDINQLSDEFYQNKRKESYDYSVITDLKTQFSSMKERLTLIEGLIYKGESSDKVEKILNLNKRVENIEKSITSIETGGTSSSSTVIGEKVGNIEEEINMLKSEISDIKNNQEDIYILNKISEINERLDSIEKQKSSSNIEFNEDEIRALIDKTIKNMDLSTYLEDTIEYKAEQAISKLYYGSQSESLIKINELSENVLKLEEQIQNLEYQFQTLSSKPSNSLQERYLSEITDLEKKINAALFSIGDSQLRSLYENQEEIVYTVKSGDYLGKISNAFSLGPNGVDIIMAANNIEDPKYIRVGQKLTIPVGNIENYIEWPLKSTKSSEYNRIVIKFGQRTENGISSGIGVLPAKNEQVYPLLPGRVIETGTAMNGNWYVKIDHGNSIVSMISNIRTIYVKEGDWVNNESSLGLVEKDKIVSLELWKSGEPKDPLKLFFKISGDFMATYYTEWDDKYVHYPTFRITKSGKIPTVWKTIAADPDVLPIGTVVYIPELKELPNGGFFVVEDTGGKVIGKKIDIYVNDVRLAQKTEDVTIYIVGKEG</sequence>
<dbReference type="Gene3D" id="2.70.70.10">
    <property type="entry name" value="Glucose Permease (Domain IIA)"/>
    <property type="match status" value="1"/>
</dbReference>
<keyword evidence="6" id="KW-1185">Reference proteome</keyword>
<dbReference type="SUPFAM" id="SSF50685">
    <property type="entry name" value="Barwin-like endoglucanases"/>
    <property type="match status" value="1"/>
</dbReference>
<protein>
    <submittedName>
        <fullName evidence="4">3D (Asp-Asp-Asp) domain-containing protein</fullName>
    </submittedName>
    <submittedName>
        <fullName evidence="5">LysM peptidoglycan-binding domain-containing protein</fullName>
    </submittedName>
</protein>
<evidence type="ECO:0000256" key="1">
    <source>
        <dbReference type="ARBA" id="ARBA00022729"/>
    </source>
</evidence>
<evidence type="ECO:0000256" key="2">
    <source>
        <dbReference type="SAM" id="Coils"/>
    </source>
</evidence>
<evidence type="ECO:0000313" key="6">
    <source>
        <dbReference type="Proteomes" id="UP000199322"/>
    </source>
</evidence>
<dbReference type="InterPro" id="IPR036779">
    <property type="entry name" value="LysM_dom_sf"/>
</dbReference>
<dbReference type="CDD" id="cd00118">
    <property type="entry name" value="LysM"/>
    <property type="match status" value="1"/>
</dbReference>
<dbReference type="OrthoDB" id="9798935at2"/>
<feature type="coiled-coil region" evidence="2">
    <location>
        <begin position="244"/>
        <end position="271"/>
    </location>
</feature>
<dbReference type="InterPro" id="IPR036908">
    <property type="entry name" value="RlpA-like_sf"/>
</dbReference>
<dbReference type="Pfam" id="PF06725">
    <property type="entry name" value="3D"/>
    <property type="match status" value="1"/>
</dbReference>
<reference evidence="4 6" key="1">
    <citation type="submission" date="2016-10" db="EMBL/GenBank/DDBJ databases">
        <authorList>
            <person name="de Groot N.N."/>
        </authorList>
    </citation>
    <scope>NUCLEOTIDE SEQUENCE [LARGE SCALE GENOMIC DNA]</scope>
    <source>
        <strain evidence="4 6">WG14</strain>
    </source>
</reference>
<dbReference type="GO" id="GO:0009254">
    <property type="term" value="P:peptidoglycan turnover"/>
    <property type="evidence" value="ECO:0007669"/>
    <property type="project" value="InterPro"/>
</dbReference>
<dbReference type="EMBL" id="FMYV01000001">
    <property type="protein sequence ID" value="SDC04226.1"/>
    <property type="molecule type" value="Genomic_DNA"/>
</dbReference>
<dbReference type="Proteomes" id="UP000297288">
    <property type="component" value="Unassembled WGS sequence"/>
</dbReference>
<dbReference type="PROSITE" id="PS51257">
    <property type="entry name" value="PROKAR_LIPOPROTEIN"/>
    <property type="match status" value="1"/>
</dbReference>
<evidence type="ECO:0000313" key="4">
    <source>
        <dbReference type="EMBL" id="SDC04226.1"/>
    </source>
</evidence>
<dbReference type="PANTHER" id="PTHR21666">
    <property type="entry name" value="PEPTIDASE-RELATED"/>
    <property type="match status" value="1"/>
</dbReference>
<dbReference type="InterPro" id="IPR011055">
    <property type="entry name" value="Dup_hybrid_motif"/>
</dbReference>
<evidence type="ECO:0000313" key="7">
    <source>
        <dbReference type="Proteomes" id="UP000297288"/>
    </source>
</evidence>
<dbReference type="PANTHER" id="PTHR21666:SF289">
    <property type="entry name" value="L-ALA--D-GLU ENDOPEPTIDASE"/>
    <property type="match status" value="1"/>
</dbReference>
<dbReference type="InterPro" id="IPR016047">
    <property type="entry name" value="M23ase_b-sheet_dom"/>
</dbReference>
<dbReference type="EMBL" id="SRME01000001">
    <property type="protein sequence ID" value="TGG89166.1"/>
    <property type="molecule type" value="Genomic_DNA"/>
</dbReference>
<dbReference type="SUPFAM" id="SSF51261">
    <property type="entry name" value="Duplicated hybrid motif"/>
    <property type="match status" value="1"/>
</dbReference>
<gene>
    <name evidence="5" type="ORF">E4650_02945</name>
    <name evidence="4" type="ORF">SAMN04488588_0330</name>
</gene>
<keyword evidence="1" id="KW-0732">Signal</keyword>
<dbReference type="GO" id="GO:0004222">
    <property type="term" value="F:metalloendopeptidase activity"/>
    <property type="evidence" value="ECO:0007669"/>
    <property type="project" value="TreeGrafter"/>
</dbReference>
<dbReference type="CDD" id="cd12797">
    <property type="entry name" value="M23_peptidase"/>
    <property type="match status" value="1"/>
</dbReference>
<dbReference type="InterPro" id="IPR010611">
    <property type="entry name" value="3D_dom"/>
</dbReference>
<dbReference type="STRING" id="28234.SAMN04488588_0330"/>
<reference evidence="5 7" key="2">
    <citation type="submission" date="2019-04" db="EMBL/GenBank/DDBJ databases">
        <title>Draft genome sequence data and analysis of a Fermenting Bacterium, Geotoga petraea strain HO-Geo1, isolated from heavy-oil petroleum reservoir in Russia.</title>
        <authorList>
            <person name="Grouzdev D.S."/>
            <person name="Semenova E.M."/>
            <person name="Sokolova D.S."/>
            <person name="Tourova T.P."/>
            <person name="Poltaraus A.B."/>
            <person name="Nazina T.N."/>
        </authorList>
    </citation>
    <scope>NUCLEOTIDE SEQUENCE [LARGE SCALE GENOMIC DNA]</scope>
    <source>
        <strain evidence="5 7">HO-Geo1</strain>
    </source>
</reference>
<dbReference type="GO" id="GO:0019867">
    <property type="term" value="C:outer membrane"/>
    <property type="evidence" value="ECO:0007669"/>
    <property type="project" value="InterPro"/>
</dbReference>
<evidence type="ECO:0000259" key="3">
    <source>
        <dbReference type="PROSITE" id="PS51782"/>
    </source>
</evidence>
<organism evidence="4 6">
    <name type="scientific">Geotoga petraea</name>
    <dbReference type="NCBI Taxonomy" id="28234"/>
    <lineage>
        <taxon>Bacteria</taxon>
        <taxon>Thermotogati</taxon>
        <taxon>Thermotogota</taxon>
        <taxon>Thermotogae</taxon>
        <taxon>Petrotogales</taxon>
        <taxon>Petrotogaceae</taxon>
        <taxon>Geotoga</taxon>
    </lineage>
</organism>
<dbReference type="Gene3D" id="2.40.40.10">
    <property type="entry name" value="RlpA-like domain"/>
    <property type="match status" value="1"/>
</dbReference>
<feature type="domain" description="LysM" evidence="3">
    <location>
        <begin position="313"/>
        <end position="360"/>
    </location>
</feature>
<dbReference type="PROSITE" id="PS51782">
    <property type="entry name" value="LYSM"/>
    <property type="match status" value="1"/>
</dbReference>
<dbReference type="InterPro" id="IPR018392">
    <property type="entry name" value="LysM"/>
</dbReference>
<dbReference type="GO" id="GO:0004553">
    <property type="term" value="F:hydrolase activity, hydrolyzing O-glycosyl compounds"/>
    <property type="evidence" value="ECO:0007669"/>
    <property type="project" value="InterPro"/>
</dbReference>
<proteinExistence type="predicted"/>
<dbReference type="InterPro" id="IPR050570">
    <property type="entry name" value="Cell_wall_metabolism_enzyme"/>
</dbReference>
<feature type="coiled-coil region" evidence="2">
    <location>
        <begin position="36"/>
        <end position="63"/>
    </location>
</feature>
<dbReference type="AlphaFoldDB" id="A0A1G6IEQ0"/>
<dbReference type="Pfam" id="PF01551">
    <property type="entry name" value="Peptidase_M23"/>
    <property type="match status" value="1"/>
</dbReference>
<accession>A0A1G6IEQ0</accession>
<dbReference type="Gene3D" id="3.10.350.10">
    <property type="entry name" value="LysM domain"/>
    <property type="match status" value="1"/>
</dbReference>
<dbReference type="Proteomes" id="UP000199322">
    <property type="component" value="Unassembled WGS sequence"/>
</dbReference>
<dbReference type="RefSeq" id="WP_091402215.1">
    <property type="nucleotide sequence ID" value="NZ_FMYV01000001.1"/>
</dbReference>
<feature type="coiled-coil region" evidence="2">
    <location>
        <begin position="144"/>
        <end position="194"/>
    </location>
</feature>
<dbReference type="SMART" id="SM00257">
    <property type="entry name" value="LysM"/>
    <property type="match status" value="1"/>
</dbReference>
<dbReference type="CDD" id="cd14486">
    <property type="entry name" value="3D_domain"/>
    <property type="match status" value="1"/>
</dbReference>
<evidence type="ECO:0000313" key="5">
    <source>
        <dbReference type="EMBL" id="TGG89166.1"/>
    </source>
</evidence>
<keyword evidence="2" id="KW-0175">Coiled coil</keyword>